<dbReference type="Gene3D" id="2.170.150.80">
    <property type="entry name" value="NAC domain"/>
    <property type="match status" value="1"/>
</dbReference>
<reference evidence="7" key="2">
    <citation type="submission" date="2015-03" db="UniProtKB">
        <authorList>
            <consortium name="EnsemblPlants"/>
        </authorList>
    </citation>
    <scope>IDENTIFICATION</scope>
</reference>
<evidence type="ECO:0000313" key="7">
    <source>
        <dbReference type="EnsemblPlants" id="OBART07G06320.1"/>
    </source>
</evidence>
<proteinExistence type="predicted"/>
<dbReference type="Gramene" id="OBART07G06320.1">
    <property type="protein sequence ID" value="OBART07G06320.1"/>
    <property type="gene ID" value="OBART07G06320"/>
</dbReference>
<keyword evidence="1" id="KW-0805">Transcription regulation</keyword>
<protein>
    <recommendedName>
        <fullName evidence="6">NAC domain-containing protein</fullName>
    </recommendedName>
</protein>
<dbReference type="PROSITE" id="PS51005">
    <property type="entry name" value="NAC"/>
    <property type="match status" value="1"/>
</dbReference>
<evidence type="ECO:0000256" key="2">
    <source>
        <dbReference type="ARBA" id="ARBA00023125"/>
    </source>
</evidence>
<feature type="region of interest" description="Disordered" evidence="5">
    <location>
        <begin position="751"/>
        <end position="782"/>
    </location>
</feature>
<feature type="region of interest" description="Disordered" evidence="5">
    <location>
        <begin position="443"/>
        <end position="500"/>
    </location>
</feature>
<dbReference type="HOGENOM" id="CLU_236721_0_0_1"/>
<organism evidence="7">
    <name type="scientific">Oryza barthii</name>
    <dbReference type="NCBI Taxonomy" id="65489"/>
    <lineage>
        <taxon>Eukaryota</taxon>
        <taxon>Viridiplantae</taxon>
        <taxon>Streptophyta</taxon>
        <taxon>Embryophyta</taxon>
        <taxon>Tracheophyta</taxon>
        <taxon>Spermatophyta</taxon>
        <taxon>Magnoliopsida</taxon>
        <taxon>Liliopsida</taxon>
        <taxon>Poales</taxon>
        <taxon>Poaceae</taxon>
        <taxon>BOP clade</taxon>
        <taxon>Oryzoideae</taxon>
        <taxon>Oryzeae</taxon>
        <taxon>Oryzinae</taxon>
        <taxon>Oryza</taxon>
    </lineage>
</organism>
<dbReference type="InterPro" id="IPR046527">
    <property type="entry name" value="PIR2-like_helical"/>
</dbReference>
<evidence type="ECO:0000259" key="6">
    <source>
        <dbReference type="PROSITE" id="PS51005"/>
    </source>
</evidence>
<feature type="region of interest" description="Disordered" evidence="5">
    <location>
        <begin position="1735"/>
        <end position="1774"/>
    </location>
</feature>
<dbReference type="Pfam" id="PF02365">
    <property type="entry name" value="NAM"/>
    <property type="match status" value="1"/>
</dbReference>
<feature type="region of interest" description="Disordered" evidence="5">
    <location>
        <begin position="164"/>
        <end position="186"/>
    </location>
</feature>
<dbReference type="Pfam" id="PF12274">
    <property type="entry name" value="DUF3615"/>
    <property type="match status" value="1"/>
</dbReference>
<dbReference type="PaxDb" id="65489-OBART07G06320.1"/>
<sequence>MAAAAGDGLPPGLRFEPKDDELVARFLLARIQGKPLPLHGVILDADPLCAPPWRLLADHGRGDDAFFFAEARAKNGKGSRQKRTVEGGGYWQGQRMCVDGERLVVPDGGGGGGVEIAWRKYVLSYFAEGEKGSSGWVMHEYAITSPADLASSAMRLYRIRFSGHGKKRKREPDSQSAHDEHGRARCAPQIAMPETALPEDSAPPPQPVHPPAAVVDCVCDVTDQGSSLVFPDQPGSIYEDELQSFVPEFAARNLFVSLPEGSRDVVAEAALIEDLALSPQPVPPPAEVVNQADDSDGADQGCSSVFAALPDLIVLPPEEACGSGGAAPAPSWASSLDNQNDDAPAFFEFPESMDDMVGCFDFASMDNQSCTSAVSEIAVLEEPFLPPPTMVNHDNNSVSDGADQSCFGVGDNSTLVFSDLTGSIDEDELQSFVPEFVSLPQGSCEADAEADSGGGVAPAQFAEFGGPESMDDPLNFPAEASGGGDRAAPASSWVSSQDNQNDEAPMFFELPESLDDMVGCFDFAAMDGQSCTSAVSGTALIEELVLPPAAMVNHHDDSVSDIADHGCSGAVPPPNSEVVDLPNDSVGADQSCSGMVDDSLSGYYEAELKDASGGAGSMMSSPDKQKEHSSSGVMDVEATGFGVPDSMDGLSCIDFAETMDDLSCIDFTIDDEFPREVEDQFHIYRLKDEIAAVVATIDKIYSHLQLDKGSLEKKNGFCFGLLDPVTNILINGAISELSPATAAQAVVGGGGEKAKDLNNNAAPRVEAGGGSRKRRRRGDNAADLSQRSLDGLTAFLTCLFPYLPDAEARLYLDAADADPIVASLLIIRRRGIREFDLSSQPTEAAVEVALRCAAVVAKHPDPRSLVLGWKQLSPVVEALFGSAPSSPRETTMHVARRVLRRLHKDNAAADPVLRLEGSWELAKRRLTRERLMGIYAGPKWLPPARAHMKRVLLATIHGFYLQAMGRLPTSELCDSYHRSMLMGGHCYGPLDPVSNIIVNTIWYEHNFPASKQFPVAMISTTMLSCIVARSLYGLVSFLCTRYRGLTPDLAMQRLLVTGVNLKAADPNLSPTPSATSRKKRLDFSDCAQVLDNPDTSHIQHSVVEESTPSAGVDESYIAAATAGFHGYPLAQQEFLASPTGLLSKLELVSEVLHIQVCVPGSQSASDGPLSPQKLSLLRTILQRCPSSTGKLHQQQNVACRKEDHPFELHFICGVNELVSGPVRSLGEKVGDYNPWTRDKYYHTHINFLAVCKARLYDPPTLFFAECGKDGADTCCGHGKKRKREPESQSDNHQIAVAETAMLEDSAPPPQPVHPPAAMVNCVSDDTDQGFSGAVPPPAPVVHHTNDSDVTDRYSSLVFSDQPGSIYEDELQSFVPEFPARNLFVSLPEGSHEAEPAQSVSSLADVGGPENMDDQSCSGVVFANLPELIVLPSAPSLDNQNDEAPVFFEFPESMDDIVGCFDFAAMDNQSCTSAIQEEPFLPPAAMVNHDDGYASNNADQGCSGAVPRPAAVVDLPNETDGADQSCSGVGDNSTLLFSDVTGSIDEDELQSFVPEFAASNLFVSLPQGSCEADAEADSGGGVAPAQFAEFGGSESMDDSSMMYPLNFPAEAGGGGGRAAPASSWVSSQHNQNDEAPMFFELPESLDDMVGCFDFAAMDGQSCTSTVSETALIEELVLPPAAMVNHHDDSVSDIADHGCSGSVPPPSAVVDLPNDSDQSCSGYYEAELKVPLEYATRNPVDSPAKGGNEAEVDASNGAGSMMSSPDKQKEHSSSGVMDVEATGFGVPDSMDSLSCIDFAETMDDLSCIDFTIDDELLALASCDVEADAGKFGTALQQQLASYATVFCFVCTFLFNSSLQF</sequence>
<dbReference type="InterPro" id="IPR036093">
    <property type="entry name" value="NAC_dom_sf"/>
</dbReference>
<feature type="region of interest" description="Disordered" evidence="5">
    <location>
        <begin position="1572"/>
        <end position="1593"/>
    </location>
</feature>
<evidence type="ECO:0000256" key="1">
    <source>
        <dbReference type="ARBA" id="ARBA00023015"/>
    </source>
</evidence>
<evidence type="ECO:0000256" key="3">
    <source>
        <dbReference type="ARBA" id="ARBA00023163"/>
    </source>
</evidence>
<keyword evidence="3" id="KW-0804">Transcription</keyword>
<dbReference type="InterPro" id="IPR022059">
    <property type="entry name" value="DUF3615"/>
</dbReference>
<evidence type="ECO:0000256" key="4">
    <source>
        <dbReference type="ARBA" id="ARBA00023242"/>
    </source>
</evidence>
<feature type="compositionally biased region" description="Basic and acidic residues" evidence="5">
    <location>
        <begin position="170"/>
        <end position="183"/>
    </location>
</feature>
<accession>A0A0D3GNC7</accession>
<dbReference type="PANTHER" id="PTHR33120">
    <property type="entry name" value="EXPRESSED PROTEIN-RELATED"/>
    <property type="match status" value="1"/>
</dbReference>
<keyword evidence="8" id="KW-1185">Reference proteome</keyword>
<dbReference type="Proteomes" id="UP000026960">
    <property type="component" value="Chromosome 7"/>
</dbReference>
<evidence type="ECO:0000313" key="8">
    <source>
        <dbReference type="Proteomes" id="UP000026960"/>
    </source>
</evidence>
<dbReference type="InterPro" id="IPR003441">
    <property type="entry name" value="NAC-dom"/>
</dbReference>
<dbReference type="GO" id="GO:0003677">
    <property type="term" value="F:DNA binding"/>
    <property type="evidence" value="ECO:0007669"/>
    <property type="project" value="UniProtKB-KW"/>
</dbReference>
<dbReference type="Pfam" id="PF20235">
    <property type="entry name" value="PIR2-like_helical"/>
    <property type="match status" value="2"/>
</dbReference>
<dbReference type="eggNOG" id="ENOG502R1VX">
    <property type="taxonomic scope" value="Eukaryota"/>
</dbReference>
<dbReference type="EnsemblPlants" id="OBART07G06320.1">
    <property type="protein sequence ID" value="OBART07G06320.1"/>
    <property type="gene ID" value="OBART07G06320"/>
</dbReference>
<dbReference type="GO" id="GO:0006355">
    <property type="term" value="P:regulation of DNA-templated transcription"/>
    <property type="evidence" value="ECO:0007669"/>
    <property type="project" value="InterPro"/>
</dbReference>
<feature type="domain" description="NAC" evidence="6">
    <location>
        <begin position="9"/>
        <end position="162"/>
    </location>
</feature>
<dbReference type="SUPFAM" id="SSF101941">
    <property type="entry name" value="NAC domain"/>
    <property type="match status" value="1"/>
</dbReference>
<keyword evidence="2" id="KW-0238">DNA-binding</keyword>
<keyword evidence="4" id="KW-0539">Nucleus</keyword>
<reference evidence="7" key="1">
    <citation type="journal article" date="2009" name="Rice">
        <title>De Novo Next Generation Sequencing of Plant Genomes.</title>
        <authorList>
            <person name="Rounsley S."/>
            <person name="Marri P.R."/>
            <person name="Yu Y."/>
            <person name="He R."/>
            <person name="Sisneros N."/>
            <person name="Goicoechea J.L."/>
            <person name="Lee S.J."/>
            <person name="Angelova A."/>
            <person name="Kudrna D."/>
            <person name="Luo M."/>
            <person name="Affourtit J."/>
            <person name="Desany B."/>
            <person name="Knight J."/>
            <person name="Niazi F."/>
            <person name="Egholm M."/>
            <person name="Wing R.A."/>
        </authorList>
    </citation>
    <scope>NUCLEOTIDE SEQUENCE [LARGE SCALE GENOMIC DNA]</scope>
    <source>
        <strain evidence="7">cv. IRGC 105608</strain>
    </source>
</reference>
<dbReference type="PANTHER" id="PTHR33120:SF57">
    <property type="entry name" value="PIR2-LIKE HELICAL DOMAIN-CONTAINING PROTEIN"/>
    <property type="match status" value="1"/>
</dbReference>
<name>A0A0D3GNC7_9ORYZ</name>
<evidence type="ECO:0000256" key="5">
    <source>
        <dbReference type="SAM" id="MobiDB-lite"/>
    </source>
</evidence>